<accession>A0A0E9RRD0</accession>
<reference evidence="1" key="1">
    <citation type="submission" date="2014-11" db="EMBL/GenBank/DDBJ databases">
        <authorList>
            <person name="Amaro Gonzalez C."/>
        </authorList>
    </citation>
    <scope>NUCLEOTIDE SEQUENCE</scope>
</reference>
<dbReference type="EMBL" id="GBXM01077642">
    <property type="protein sequence ID" value="JAH30935.1"/>
    <property type="molecule type" value="Transcribed_RNA"/>
</dbReference>
<dbReference type="AlphaFoldDB" id="A0A0E9RRD0"/>
<reference evidence="1" key="2">
    <citation type="journal article" date="2015" name="Fish Shellfish Immunol.">
        <title>Early steps in the European eel (Anguilla anguilla)-Vibrio vulnificus interaction in the gills: Role of the RtxA13 toxin.</title>
        <authorList>
            <person name="Callol A."/>
            <person name="Pajuelo D."/>
            <person name="Ebbesson L."/>
            <person name="Teles M."/>
            <person name="MacKenzie S."/>
            <person name="Amaro C."/>
        </authorList>
    </citation>
    <scope>NUCLEOTIDE SEQUENCE</scope>
</reference>
<evidence type="ECO:0000313" key="1">
    <source>
        <dbReference type="EMBL" id="JAH30935.1"/>
    </source>
</evidence>
<proteinExistence type="predicted"/>
<sequence length="49" mass="5956">MFTLQCEYPHSKIPLTYLKTLNLKNNIYNQNIFSSNTFIWTMKSYVFCR</sequence>
<organism evidence="1">
    <name type="scientific">Anguilla anguilla</name>
    <name type="common">European freshwater eel</name>
    <name type="synonym">Muraena anguilla</name>
    <dbReference type="NCBI Taxonomy" id="7936"/>
    <lineage>
        <taxon>Eukaryota</taxon>
        <taxon>Metazoa</taxon>
        <taxon>Chordata</taxon>
        <taxon>Craniata</taxon>
        <taxon>Vertebrata</taxon>
        <taxon>Euteleostomi</taxon>
        <taxon>Actinopterygii</taxon>
        <taxon>Neopterygii</taxon>
        <taxon>Teleostei</taxon>
        <taxon>Anguilliformes</taxon>
        <taxon>Anguillidae</taxon>
        <taxon>Anguilla</taxon>
    </lineage>
</organism>
<name>A0A0E9RRD0_ANGAN</name>
<protein>
    <submittedName>
        <fullName evidence="1">Uncharacterized protein</fullName>
    </submittedName>
</protein>